<feature type="transmembrane region" description="Helical" evidence="6">
    <location>
        <begin position="143"/>
        <end position="164"/>
    </location>
</feature>
<dbReference type="Gene3D" id="1.20.1250.20">
    <property type="entry name" value="MFS general substrate transporter like domains"/>
    <property type="match status" value="1"/>
</dbReference>
<dbReference type="GO" id="GO:0016020">
    <property type="term" value="C:membrane"/>
    <property type="evidence" value="ECO:0007669"/>
    <property type="project" value="UniProtKB-SubCell"/>
</dbReference>
<dbReference type="AlphaFoldDB" id="G6EAS3"/>
<feature type="domain" description="Major facilitator superfamily (MFS) profile" evidence="7">
    <location>
        <begin position="21"/>
        <end position="428"/>
    </location>
</feature>
<feature type="transmembrane region" description="Helical" evidence="6">
    <location>
        <begin position="337"/>
        <end position="358"/>
    </location>
</feature>
<evidence type="ECO:0000256" key="4">
    <source>
        <dbReference type="ARBA" id="ARBA00022989"/>
    </source>
</evidence>
<keyword evidence="3 6" id="KW-0812">Transmembrane</keyword>
<keyword evidence="4 6" id="KW-1133">Transmembrane helix</keyword>
<organism evidence="8 9">
    <name type="scientific">Novosphingobium pentaromativorans US6-1</name>
    <dbReference type="NCBI Taxonomy" id="1088721"/>
    <lineage>
        <taxon>Bacteria</taxon>
        <taxon>Pseudomonadati</taxon>
        <taxon>Pseudomonadota</taxon>
        <taxon>Alphaproteobacteria</taxon>
        <taxon>Sphingomonadales</taxon>
        <taxon>Sphingomonadaceae</taxon>
        <taxon>Novosphingobium</taxon>
    </lineage>
</organism>
<dbReference type="InterPro" id="IPR044770">
    <property type="entry name" value="MFS_spinster-like"/>
</dbReference>
<evidence type="ECO:0000256" key="2">
    <source>
        <dbReference type="ARBA" id="ARBA00022448"/>
    </source>
</evidence>
<keyword evidence="2" id="KW-0813">Transport</keyword>
<dbReference type="Pfam" id="PF07690">
    <property type="entry name" value="MFS_1"/>
    <property type="match status" value="1"/>
</dbReference>
<reference evidence="8 9" key="1">
    <citation type="journal article" date="2012" name="J. Bacteriol.">
        <title>Genome sequence of benzo(a)pyrene-degrading bacterium Novosphingobium pentaromativorans US6-1.</title>
        <authorList>
            <person name="Luo Y.R."/>
            <person name="Kang S.G."/>
            <person name="Kim S.J."/>
            <person name="Kim M.R."/>
            <person name="Li N."/>
            <person name="Lee J.H."/>
            <person name="Kwon K.K."/>
        </authorList>
    </citation>
    <scope>NUCLEOTIDE SEQUENCE [LARGE SCALE GENOMIC DNA]</scope>
    <source>
        <strain evidence="8 9">US6-1</strain>
    </source>
</reference>
<evidence type="ECO:0000313" key="8">
    <source>
        <dbReference type="EMBL" id="EHJ61710.1"/>
    </source>
</evidence>
<evidence type="ECO:0000313" key="9">
    <source>
        <dbReference type="Proteomes" id="UP000004030"/>
    </source>
</evidence>
<proteinExistence type="predicted"/>
<dbReference type="PANTHER" id="PTHR23505">
    <property type="entry name" value="SPINSTER"/>
    <property type="match status" value="1"/>
</dbReference>
<evidence type="ECO:0000256" key="1">
    <source>
        <dbReference type="ARBA" id="ARBA00004141"/>
    </source>
</evidence>
<dbReference type="InterPro" id="IPR020846">
    <property type="entry name" value="MFS_dom"/>
</dbReference>
<evidence type="ECO:0000259" key="7">
    <source>
        <dbReference type="PROSITE" id="PS50850"/>
    </source>
</evidence>
<sequence length="436" mass="46232">MNAPMKLDTAPAKAGPRAYFGLAILVILTILSYVDRTIILLLVEPIKADLGIDDVQFSLLTGLSFAMLYAVLGVPFGWLADRYSRRWIIYLGVTAWSIATGLCGLATSFWHLFLARMGVGVGEATLSPVGYAIAGDLFSRRRLALATSTLAAGTALGAAIAYGIGGVLMDWAEARGGLFGLRPWQTAIVMLALPGLLIAPFVFVIPKYADKAACDDRTEQAGTPEGYLRWLKANLSHLIPMMAGAACIYALMFGVTAWMPALLFRRFAMSPTEVGALLGLSFGVSGVTGFILSGWIVDWLATTRMRHAQLKYMTFVIAALGLVGLATFTLAGTTTQIATALGLLALLAPVNGPAMAYLQIHTPAQFRGRTIAIFLLVYNLFGMTLGPAAVALISQEVYGDNIGAGMATMSAIAGVAGSVLLIFAQRHEPAMDNGNL</sequence>
<dbReference type="InterPro" id="IPR011701">
    <property type="entry name" value="MFS"/>
</dbReference>
<accession>G6EAS3</accession>
<feature type="transmembrane region" description="Helical" evidence="6">
    <location>
        <begin position="370"/>
        <end position="390"/>
    </location>
</feature>
<feature type="transmembrane region" description="Helical" evidence="6">
    <location>
        <begin position="113"/>
        <end position="134"/>
    </location>
</feature>
<feature type="transmembrane region" description="Helical" evidence="6">
    <location>
        <begin position="20"/>
        <end position="43"/>
    </location>
</feature>
<dbReference type="PATRIC" id="fig|1088721.3.peg.1452"/>
<evidence type="ECO:0000256" key="6">
    <source>
        <dbReference type="SAM" id="Phobius"/>
    </source>
</evidence>
<gene>
    <name evidence="8" type="ORF">NSU_1471</name>
</gene>
<dbReference type="OrthoDB" id="6057322at2"/>
<dbReference type="eggNOG" id="COG2271">
    <property type="taxonomic scope" value="Bacteria"/>
</dbReference>
<comment type="caution">
    <text evidence="8">The sequence shown here is derived from an EMBL/GenBank/DDBJ whole genome shotgun (WGS) entry which is preliminary data.</text>
</comment>
<keyword evidence="9" id="KW-1185">Reference proteome</keyword>
<feature type="transmembrane region" description="Helical" evidence="6">
    <location>
        <begin position="402"/>
        <end position="423"/>
    </location>
</feature>
<dbReference type="PROSITE" id="PS50850">
    <property type="entry name" value="MFS"/>
    <property type="match status" value="1"/>
</dbReference>
<dbReference type="EMBL" id="AGFM01000017">
    <property type="protein sequence ID" value="EHJ61710.1"/>
    <property type="molecule type" value="Genomic_DNA"/>
</dbReference>
<protein>
    <recommendedName>
        <fullName evidence="7">Major facilitator superfamily (MFS) profile domain-containing protein</fullName>
    </recommendedName>
</protein>
<feature type="transmembrane region" description="Helical" evidence="6">
    <location>
        <begin position="312"/>
        <end position="331"/>
    </location>
</feature>
<name>G6EAS3_9SPHN</name>
<dbReference type="GO" id="GO:0022857">
    <property type="term" value="F:transmembrane transporter activity"/>
    <property type="evidence" value="ECO:0007669"/>
    <property type="project" value="InterPro"/>
</dbReference>
<feature type="transmembrane region" description="Helical" evidence="6">
    <location>
        <begin position="55"/>
        <end position="80"/>
    </location>
</feature>
<dbReference type="KEGG" id="npn:JI59_12800"/>
<evidence type="ECO:0000256" key="5">
    <source>
        <dbReference type="ARBA" id="ARBA00023136"/>
    </source>
</evidence>
<dbReference type="SUPFAM" id="SSF103473">
    <property type="entry name" value="MFS general substrate transporter"/>
    <property type="match status" value="1"/>
</dbReference>
<evidence type="ECO:0000256" key="3">
    <source>
        <dbReference type="ARBA" id="ARBA00022692"/>
    </source>
</evidence>
<dbReference type="STRING" id="1088721.JI59_12800"/>
<keyword evidence="5 6" id="KW-0472">Membrane</keyword>
<feature type="transmembrane region" description="Helical" evidence="6">
    <location>
        <begin position="276"/>
        <end position="300"/>
    </location>
</feature>
<feature type="transmembrane region" description="Helical" evidence="6">
    <location>
        <begin position="184"/>
        <end position="205"/>
    </location>
</feature>
<dbReference type="PANTHER" id="PTHR23505:SF79">
    <property type="entry name" value="PROTEIN SPINSTER"/>
    <property type="match status" value="1"/>
</dbReference>
<dbReference type="Proteomes" id="UP000004030">
    <property type="component" value="Unassembled WGS sequence"/>
</dbReference>
<feature type="transmembrane region" description="Helical" evidence="6">
    <location>
        <begin position="87"/>
        <end position="107"/>
    </location>
</feature>
<feature type="transmembrane region" description="Helical" evidence="6">
    <location>
        <begin position="238"/>
        <end position="264"/>
    </location>
</feature>
<dbReference type="InterPro" id="IPR036259">
    <property type="entry name" value="MFS_trans_sf"/>
</dbReference>
<comment type="subcellular location">
    <subcellularLocation>
        <location evidence="1">Membrane</location>
        <topology evidence="1">Multi-pass membrane protein</topology>
    </subcellularLocation>
</comment>